<keyword evidence="3 8" id="KW-0813">Transport</keyword>
<dbReference type="KEGG" id="sat:SYN_00244"/>
<dbReference type="InterPro" id="IPR013525">
    <property type="entry name" value="ABC2_TM"/>
</dbReference>
<dbReference type="InterPro" id="IPR047817">
    <property type="entry name" value="ABC2_TM_bact-type"/>
</dbReference>
<dbReference type="InterPro" id="IPR000412">
    <property type="entry name" value="ABC_2_transport"/>
</dbReference>
<gene>
    <name evidence="10" type="ORF">SYN_00244</name>
</gene>
<keyword evidence="7 8" id="KW-0472">Membrane</keyword>
<feature type="domain" description="ABC transmembrane type-2" evidence="9">
    <location>
        <begin position="156"/>
        <end position="398"/>
    </location>
</feature>
<dbReference type="FunCoup" id="Q2LXB3">
    <property type="interactions" value="141"/>
</dbReference>
<evidence type="ECO:0000256" key="1">
    <source>
        <dbReference type="ARBA" id="ARBA00004651"/>
    </source>
</evidence>
<dbReference type="PROSITE" id="PS51012">
    <property type="entry name" value="ABC_TM2"/>
    <property type="match status" value="1"/>
</dbReference>
<evidence type="ECO:0000256" key="2">
    <source>
        <dbReference type="ARBA" id="ARBA00007783"/>
    </source>
</evidence>
<evidence type="ECO:0000259" key="9">
    <source>
        <dbReference type="PROSITE" id="PS51012"/>
    </source>
</evidence>
<feature type="transmembrane region" description="Helical" evidence="8">
    <location>
        <begin position="377"/>
        <end position="395"/>
    </location>
</feature>
<evidence type="ECO:0000313" key="11">
    <source>
        <dbReference type="Proteomes" id="UP000001933"/>
    </source>
</evidence>
<dbReference type="PANTHER" id="PTHR30294">
    <property type="entry name" value="MEMBRANE COMPONENT OF ABC TRANSPORTER YHHJ-RELATED"/>
    <property type="match status" value="1"/>
</dbReference>
<evidence type="ECO:0000256" key="4">
    <source>
        <dbReference type="ARBA" id="ARBA00022475"/>
    </source>
</evidence>
<dbReference type="eggNOG" id="COG0842">
    <property type="taxonomic scope" value="Bacteria"/>
</dbReference>
<evidence type="ECO:0000256" key="6">
    <source>
        <dbReference type="ARBA" id="ARBA00022989"/>
    </source>
</evidence>
<dbReference type="Proteomes" id="UP000001933">
    <property type="component" value="Chromosome"/>
</dbReference>
<dbReference type="GO" id="GO:0140359">
    <property type="term" value="F:ABC-type transporter activity"/>
    <property type="evidence" value="ECO:0007669"/>
    <property type="project" value="InterPro"/>
</dbReference>
<dbReference type="GO" id="GO:0043190">
    <property type="term" value="C:ATP-binding cassette (ABC) transporter complex"/>
    <property type="evidence" value="ECO:0007669"/>
    <property type="project" value="InterPro"/>
</dbReference>
<feature type="transmembrane region" description="Helical" evidence="8">
    <location>
        <begin position="206"/>
        <end position="229"/>
    </location>
</feature>
<evidence type="ECO:0000256" key="3">
    <source>
        <dbReference type="ARBA" id="ARBA00022448"/>
    </source>
</evidence>
<dbReference type="Gene3D" id="3.40.1710.10">
    <property type="entry name" value="abc type-2 transporter like domain"/>
    <property type="match status" value="1"/>
</dbReference>
<accession>Q2LXB3</accession>
<keyword evidence="5 8" id="KW-0812">Transmembrane</keyword>
<dbReference type="InParanoid" id="Q2LXB3"/>
<evidence type="ECO:0000313" key="10">
    <source>
        <dbReference type="EMBL" id="ABC78719.1"/>
    </source>
</evidence>
<dbReference type="HOGENOM" id="CLU_039483_8_3_7"/>
<protein>
    <recommendedName>
        <fullName evidence="8">Transport permease protein</fullName>
    </recommendedName>
</protein>
<sequence length="400" mass="45115">MFSGFSPLRWLTESSRKKLSKQCETRKQECHVTERIRQVVRKEFIELFRDKRMKGIVLLLPIIQLFVFGYAVTTDVNHVLTAIYDRDASPDSRELARRFEGSGYFNIIYRVSSGKELQELVDRGKVLCAIEIREGFAKDLARGFPTAIQVIVDGTDSNTASVAGSYASRIILQYGREKGKHIEATPVKLDVRARAWYNPDLRSRNYNVPGVIAILIMLICLLLTSMAIVREREIGTIEQLMVTPLRPFELMMGKTVPFALIGFFDMLLVTTVGTTWFNIPIKGSLPLLFLGTAIYLISVLGIGLFISTISRTQQQALMATFLFFAPAILLSGFMFPIENMPVPVQYITYLNPLRYILVIIRGIFLKGNGMDVLWPEITALSLLSLLLVGVSSLRFKKKIG</sequence>
<dbReference type="AlphaFoldDB" id="Q2LXB3"/>
<feature type="transmembrane region" description="Helical" evidence="8">
    <location>
        <begin position="55"/>
        <end position="72"/>
    </location>
</feature>
<comment type="similarity">
    <text evidence="2 8">Belongs to the ABC-2 integral membrane protein family.</text>
</comment>
<keyword evidence="4 8" id="KW-1003">Cell membrane</keyword>
<dbReference type="InterPro" id="IPR051449">
    <property type="entry name" value="ABC-2_transporter_component"/>
</dbReference>
<reference evidence="10 11" key="1">
    <citation type="journal article" date="2007" name="Proc. Natl. Acad. Sci. U.S.A.">
        <title>The genome of Syntrophus aciditrophicus: life at the thermodynamic limit of microbial growth.</title>
        <authorList>
            <person name="McInerney M.J."/>
            <person name="Rohlin L."/>
            <person name="Mouttaki H."/>
            <person name="Kim U."/>
            <person name="Krupp R.S."/>
            <person name="Rios-Hernandez L."/>
            <person name="Sieber J."/>
            <person name="Struchtemeyer C.G."/>
            <person name="Bhattacharyya A."/>
            <person name="Campbell J.W."/>
            <person name="Gunsalus R.P."/>
        </authorList>
    </citation>
    <scope>NUCLEOTIDE SEQUENCE [LARGE SCALE GENOMIC DNA]</scope>
    <source>
        <strain evidence="10 11">SB</strain>
    </source>
</reference>
<name>Q2LXB3_SYNAS</name>
<dbReference type="PANTHER" id="PTHR30294:SF29">
    <property type="entry name" value="MULTIDRUG ABC TRANSPORTER PERMEASE YBHS-RELATED"/>
    <property type="match status" value="1"/>
</dbReference>
<feature type="transmembrane region" description="Helical" evidence="8">
    <location>
        <begin position="285"/>
        <end position="309"/>
    </location>
</feature>
<proteinExistence type="inferred from homology"/>
<dbReference type="PRINTS" id="PR00164">
    <property type="entry name" value="ABC2TRNSPORT"/>
</dbReference>
<evidence type="ECO:0000256" key="7">
    <source>
        <dbReference type="ARBA" id="ARBA00023136"/>
    </source>
</evidence>
<dbReference type="STRING" id="56780.SYN_00244"/>
<feature type="transmembrane region" description="Helical" evidence="8">
    <location>
        <begin position="316"/>
        <end position="337"/>
    </location>
</feature>
<dbReference type="Pfam" id="PF12698">
    <property type="entry name" value="ABC2_membrane_3"/>
    <property type="match status" value="1"/>
</dbReference>
<feature type="transmembrane region" description="Helical" evidence="8">
    <location>
        <begin position="256"/>
        <end position="279"/>
    </location>
</feature>
<evidence type="ECO:0000256" key="8">
    <source>
        <dbReference type="RuleBase" id="RU361157"/>
    </source>
</evidence>
<dbReference type="EMBL" id="CP000252">
    <property type="protein sequence ID" value="ABC78719.1"/>
    <property type="molecule type" value="Genomic_DNA"/>
</dbReference>
<evidence type="ECO:0000256" key="5">
    <source>
        <dbReference type="ARBA" id="ARBA00022692"/>
    </source>
</evidence>
<keyword evidence="6 8" id="KW-1133">Transmembrane helix</keyword>
<organism evidence="10 11">
    <name type="scientific">Syntrophus aciditrophicus (strain SB)</name>
    <dbReference type="NCBI Taxonomy" id="56780"/>
    <lineage>
        <taxon>Bacteria</taxon>
        <taxon>Pseudomonadati</taxon>
        <taxon>Thermodesulfobacteriota</taxon>
        <taxon>Syntrophia</taxon>
        <taxon>Syntrophales</taxon>
        <taxon>Syntrophaceae</taxon>
        <taxon>Syntrophus</taxon>
    </lineage>
</organism>
<comment type="subcellular location">
    <subcellularLocation>
        <location evidence="1 8">Cell membrane</location>
        <topology evidence="1 8">Multi-pass membrane protein</topology>
    </subcellularLocation>
</comment>
<keyword evidence="11" id="KW-1185">Reference proteome</keyword>